<feature type="non-terminal residue" evidence="1">
    <location>
        <position position="38"/>
    </location>
</feature>
<sequence>MANRDILKEAIADAKAVKETAIANAKIALEEAFTPFLQ</sequence>
<accession>A0A6J5M003</accession>
<dbReference type="EMBL" id="LR796345">
    <property type="protein sequence ID" value="CAB4138657.1"/>
    <property type="molecule type" value="Genomic_DNA"/>
</dbReference>
<evidence type="ECO:0000313" key="1">
    <source>
        <dbReference type="EMBL" id="CAB4138657.1"/>
    </source>
</evidence>
<reference evidence="1" key="1">
    <citation type="submission" date="2020-04" db="EMBL/GenBank/DDBJ databases">
        <authorList>
            <person name="Chiriac C."/>
            <person name="Salcher M."/>
            <person name="Ghai R."/>
            <person name="Kavagutti S V."/>
        </authorList>
    </citation>
    <scope>NUCLEOTIDE SEQUENCE</scope>
</reference>
<proteinExistence type="predicted"/>
<name>A0A6J5M003_9CAUD</name>
<organism evidence="1">
    <name type="scientific">uncultured Caudovirales phage</name>
    <dbReference type="NCBI Taxonomy" id="2100421"/>
    <lineage>
        <taxon>Viruses</taxon>
        <taxon>Duplodnaviria</taxon>
        <taxon>Heunggongvirae</taxon>
        <taxon>Uroviricota</taxon>
        <taxon>Caudoviricetes</taxon>
        <taxon>Peduoviridae</taxon>
        <taxon>Maltschvirus</taxon>
        <taxon>Maltschvirus maltsch</taxon>
    </lineage>
</organism>
<protein>
    <submittedName>
        <fullName evidence="1">Uncharacterized protein</fullName>
    </submittedName>
</protein>
<gene>
    <name evidence="1" type="ORF">UFOVP331_217</name>
</gene>